<organism evidence="2 3">
    <name type="scientific">Paenibacillus selenitireducens</name>
    <dbReference type="NCBI Taxonomy" id="1324314"/>
    <lineage>
        <taxon>Bacteria</taxon>
        <taxon>Bacillati</taxon>
        <taxon>Bacillota</taxon>
        <taxon>Bacilli</taxon>
        <taxon>Bacillales</taxon>
        <taxon>Paenibacillaceae</taxon>
        <taxon>Paenibacillus</taxon>
    </lineage>
</organism>
<dbReference type="OrthoDB" id="3172674at2"/>
<evidence type="ECO:0000313" key="3">
    <source>
        <dbReference type="Proteomes" id="UP000190188"/>
    </source>
</evidence>
<dbReference type="STRING" id="1324314.BVG16_26335"/>
<dbReference type="CDD" id="cd04301">
    <property type="entry name" value="NAT_SF"/>
    <property type="match status" value="1"/>
</dbReference>
<dbReference type="EMBL" id="MSZX01000013">
    <property type="protein sequence ID" value="OPA73961.1"/>
    <property type="molecule type" value="Genomic_DNA"/>
</dbReference>
<keyword evidence="2" id="KW-0808">Transferase</keyword>
<dbReference type="PROSITE" id="PS51186">
    <property type="entry name" value="GNAT"/>
    <property type="match status" value="1"/>
</dbReference>
<dbReference type="Gene3D" id="3.40.630.30">
    <property type="match status" value="1"/>
</dbReference>
<sequence length="260" mass="29640">MNIKNVTLDNIDHEHICCAIVDKKGDTGVSSKKAWLKQRFADGLVFKKLDVRGKVFIEYIPAEFAWCPLHADHYMHINCFWVSGQFKGQGYANQLLAECIADAKARGKMGITVLSSTKKMPFLSDPSYLKHKGFMVADTASPYYELLYLPFGDNAPVPQFRESAKKGTTEETGMVLYYSNQCPHTDKYAPLLQQIAEQRGTTVKLIRFETTEQAQQAPAPFTTYSFFFDGEFVTNEIWSEKKFIKFLDEKGFEAILHQEK</sequence>
<dbReference type="InterPro" id="IPR016181">
    <property type="entry name" value="Acyl_CoA_acyltransferase"/>
</dbReference>
<dbReference type="Pfam" id="PF14268">
    <property type="entry name" value="YoaP"/>
    <property type="match status" value="1"/>
</dbReference>
<dbReference type="GO" id="GO:0016747">
    <property type="term" value="F:acyltransferase activity, transferring groups other than amino-acyl groups"/>
    <property type="evidence" value="ECO:0007669"/>
    <property type="project" value="InterPro"/>
</dbReference>
<dbReference type="Proteomes" id="UP000190188">
    <property type="component" value="Unassembled WGS sequence"/>
</dbReference>
<name>A0A1T2X243_9BACL</name>
<dbReference type="InterPro" id="IPR000182">
    <property type="entry name" value="GNAT_dom"/>
</dbReference>
<accession>A0A1T2X243</accession>
<feature type="domain" description="N-acetyltransferase" evidence="1">
    <location>
        <begin position="1"/>
        <end position="152"/>
    </location>
</feature>
<proteinExistence type="predicted"/>
<evidence type="ECO:0000313" key="2">
    <source>
        <dbReference type="EMBL" id="OPA73961.1"/>
    </source>
</evidence>
<dbReference type="InterPro" id="IPR036249">
    <property type="entry name" value="Thioredoxin-like_sf"/>
</dbReference>
<evidence type="ECO:0000259" key="1">
    <source>
        <dbReference type="PROSITE" id="PS51186"/>
    </source>
</evidence>
<dbReference type="SUPFAM" id="SSF52833">
    <property type="entry name" value="Thioredoxin-like"/>
    <property type="match status" value="1"/>
</dbReference>
<dbReference type="Pfam" id="PF00583">
    <property type="entry name" value="Acetyltransf_1"/>
    <property type="match status" value="1"/>
</dbReference>
<reference evidence="2 3" key="1">
    <citation type="submission" date="2017-01" db="EMBL/GenBank/DDBJ databases">
        <title>Genome analysis of Paenibacillus selenitrireducens ES3-24.</title>
        <authorList>
            <person name="Xu D."/>
            <person name="Yao R."/>
            <person name="Zheng S."/>
        </authorList>
    </citation>
    <scope>NUCLEOTIDE SEQUENCE [LARGE SCALE GENOMIC DNA]</scope>
    <source>
        <strain evidence="2 3">ES3-24</strain>
    </source>
</reference>
<protein>
    <submittedName>
        <fullName evidence="2">GNAT family N-acetyltransferase</fullName>
    </submittedName>
</protein>
<dbReference type="RefSeq" id="WP_078502191.1">
    <property type="nucleotide sequence ID" value="NZ_MSZX01000013.1"/>
</dbReference>
<gene>
    <name evidence="2" type="ORF">BVG16_26335</name>
</gene>
<dbReference type="SUPFAM" id="SSF55729">
    <property type="entry name" value="Acyl-CoA N-acyltransferases (Nat)"/>
    <property type="match status" value="1"/>
</dbReference>
<dbReference type="AlphaFoldDB" id="A0A1T2X243"/>
<comment type="caution">
    <text evidence="2">The sequence shown here is derived from an EMBL/GenBank/DDBJ whole genome shotgun (WGS) entry which is preliminary data.</text>
</comment>
<keyword evidence="3" id="KW-1185">Reference proteome</keyword>
<dbReference type="InterPro" id="IPR025685">
    <property type="entry name" value="YoaP-like_dom"/>
</dbReference>